<evidence type="ECO:0000313" key="4">
    <source>
        <dbReference type="Proteomes" id="UP000267251"/>
    </source>
</evidence>
<feature type="domain" description="Protein kinase" evidence="2">
    <location>
        <begin position="1"/>
        <end position="136"/>
    </location>
</feature>
<dbReference type="Proteomes" id="UP000267251">
    <property type="component" value="Unassembled WGS sequence"/>
</dbReference>
<proteinExistence type="inferred from homology"/>
<feature type="non-terminal residue" evidence="3">
    <location>
        <position position="1"/>
    </location>
</feature>
<dbReference type="PANTHER" id="PTHR48014">
    <property type="entry name" value="SERINE/THREONINE-PROTEIN KINASE FRAY2"/>
    <property type="match status" value="1"/>
</dbReference>
<dbReference type="SMART" id="SM00220">
    <property type="entry name" value="S_TKc"/>
    <property type="match status" value="1"/>
</dbReference>
<dbReference type="EMBL" id="KZ988737">
    <property type="protein sequence ID" value="RKP11654.1"/>
    <property type="molecule type" value="Genomic_DNA"/>
</dbReference>
<dbReference type="PANTHER" id="PTHR48014:SF21">
    <property type="entry name" value="SERINE_THREONINE-PROTEIN KINASE FRAY2"/>
    <property type="match status" value="1"/>
</dbReference>
<reference evidence="4" key="1">
    <citation type="journal article" date="2018" name="Nat. Microbiol.">
        <title>Leveraging single-cell genomics to expand the fungal tree of life.</title>
        <authorList>
            <person name="Ahrendt S.R."/>
            <person name="Quandt C.A."/>
            <person name="Ciobanu D."/>
            <person name="Clum A."/>
            <person name="Salamov A."/>
            <person name="Andreopoulos B."/>
            <person name="Cheng J.F."/>
            <person name="Woyke T."/>
            <person name="Pelin A."/>
            <person name="Henrissat B."/>
            <person name="Reynolds N.K."/>
            <person name="Benny G.L."/>
            <person name="Smith M.E."/>
            <person name="James T.Y."/>
            <person name="Grigoriev I.V."/>
        </authorList>
    </citation>
    <scope>NUCLEOTIDE SEQUENCE [LARGE SCALE GENOMIC DNA]</scope>
</reference>
<evidence type="ECO:0000256" key="1">
    <source>
        <dbReference type="ARBA" id="ARBA00008874"/>
    </source>
</evidence>
<protein>
    <submittedName>
        <fullName evidence="3">Kinase-like domain-containing protein</fullName>
    </submittedName>
</protein>
<dbReference type="SUPFAM" id="SSF56112">
    <property type="entry name" value="Protein kinase-like (PK-like)"/>
    <property type="match status" value="1"/>
</dbReference>
<dbReference type="InterPro" id="IPR047173">
    <property type="entry name" value="STRAD_A/B-like"/>
</dbReference>
<dbReference type="OrthoDB" id="248923at2759"/>
<evidence type="ECO:0000313" key="3">
    <source>
        <dbReference type="EMBL" id="RKP11654.1"/>
    </source>
</evidence>
<dbReference type="InterPro" id="IPR011009">
    <property type="entry name" value="Kinase-like_dom_sf"/>
</dbReference>
<sequence length="136" mass="15069">GFGASAVVYGARYRPSGKVVAVKVIELDAFERHQIDELRRETQVMSLSRHPNLLRVSASFVHDSHLYLVTPYVSGGSCLDIMKHAFPQGLEEAVIGIIGRQTLQGLEYLHRHGHIHRDVKAGNLLVDEQGTVMLAD</sequence>
<dbReference type="InterPro" id="IPR000719">
    <property type="entry name" value="Prot_kinase_dom"/>
</dbReference>
<dbReference type="GO" id="GO:0005524">
    <property type="term" value="F:ATP binding"/>
    <property type="evidence" value="ECO:0007669"/>
    <property type="project" value="InterPro"/>
</dbReference>
<organism evidence="3 4">
    <name type="scientific">Piptocephalis cylindrospora</name>
    <dbReference type="NCBI Taxonomy" id="1907219"/>
    <lineage>
        <taxon>Eukaryota</taxon>
        <taxon>Fungi</taxon>
        <taxon>Fungi incertae sedis</taxon>
        <taxon>Zoopagomycota</taxon>
        <taxon>Zoopagomycotina</taxon>
        <taxon>Zoopagomycetes</taxon>
        <taxon>Zoopagales</taxon>
        <taxon>Piptocephalidaceae</taxon>
        <taxon>Piptocephalis</taxon>
    </lineage>
</organism>
<feature type="non-terminal residue" evidence="3">
    <location>
        <position position="136"/>
    </location>
</feature>
<name>A0A4P9XZ32_9FUNG</name>
<dbReference type="Gene3D" id="3.30.200.20">
    <property type="entry name" value="Phosphorylase Kinase, domain 1"/>
    <property type="match status" value="1"/>
</dbReference>
<dbReference type="PROSITE" id="PS50011">
    <property type="entry name" value="PROTEIN_KINASE_DOM"/>
    <property type="match status" value="1"/>
</dbReference>
<dbReference type="GO" id="GO:0004672">
    <property type="term" value="F:protein kinase activity"/>
    <property type="evidence" value="ECO:0007669"/>
    <property type="project" value="InterPro"/>
</dbReference>
<dbReference type="AlphaFoldDB" id="A0A4P9XZ32"/>
<dbReference type="GO" id="GO:0043539">
    <property type="term" value="F:protein serine/threonine kinase activator activity"/>
    <property type="evidence" value="ECO:0007669"/>
    <property type="project" value="InterPro"/>
</dbReference>
<keyword evidence="3" id="KW-0418">Kinase</keyword>
<keyword evidence="3" id="KW-0808">Transferase</keyword>
<evidence type="ECO:0000259" key="2">
    <source>
        <dbReference type="PROSITE" id="PS50011"/>
    </source>
</evidence>
<comment type="similarity">
    <text evidence="1">Belongs to the protein kinase superfamily. STE Ser/Thr protein kinase family. STE20 subfamily.</text>
</comment>
<keyword evidence="4" id="KW-1185">Reference proteome</keyword>
<accession>A0A4P9XZ32</accession>
<dbReference type="Gene3D" id="1.10.510.10">
    <property type="entry name" value="Transferase(Phosphotransferase) domain 1"/>
    <property type="match status" value="1"/>
</dbReference>
<dbReference type="Pfam" id="PF00069">
    <property type="entry name" value="Pkinase"/>
    <property type="match status" value="1"/>
</dbReference>
<gene>
    <name evidence="3" type="ORF">BJ684DRAFT_731</name>
</gene>